<dbReference type="InterPro" id="IPR000653">
    <property type="entry name" value="DegT/StrS_aminotransferase"/>
</dbReference>
<comment type="cofactor">
    <cofactor evidence="1">
        <name>pyridoxal 5'-phosphate</name>
        <dbReference type="ChEBI" id="CHEBI:597326"/>
    </cofactor>
</comment>
<evidence type="ECO:0000256" key="2">
    <source>
        <dbReference type="RuleBase" id="RU004508"/>
    </source>
</evidence>
<protein>
    <submittedName>
        <fullName evidence="3">DegT/DnrJ/EryC1/StrS aminotransferase family protein</fullName>
    </submittedName>
</protein>
<keyword evidence="3" id="KW-0032">Aminotransferase</keyword>
<dbReference type="EMBL" id="SRYE01000004">
    <property type="protein sequence ID" value="TGY61807.1"/>
    <property type="molecule type" value="Genomic_DNA"/>
</dbReference>
<name>A0A4S2F0H3_9ACTN</name>
<dbReference type="Gene3D" id="3.40.640.10">
    <property type="entry name" value="Type I PLP-dependent aspartate aminotransferase-like (Major domain)"/>
    <property type="match status" value="1"/>
</dbReference>
<accession>A0A4S2F0H3</accession>
<dbReference type="PANTHER" id="PTHR30244">
    <property type="entry name" value="TRANSAMINASE"/>
    <property type="match status" value="1"/>
</dbReference>
<dbReference type="GO" id="GO:0000271">
    <property type="term" value="P:polysaccharide biosynthetic process"/>
    <property type="evidence" value="ECO:0007669"/>
    <property type="project" value="TreeGrafter"/>
</dbReference>
<gene>
    <name evidence="3" type="ORF">E5334_07345</name>
</gene>
<reference evidence="3 4" key="1">
    <citation type="submission" date="2019-04" db="EMBL/GenBank/DDBJ databases">
        <title>Microbes associate with the intestines of laboratory mice.</title>
        <authorList>
            <person name="Navarre W."/>
            <person name="Wong E."/>
            <person name="Huang K."/>
            <person name="Tropini C."/>
            <person name="Ng K."/>
            <person name="Yu B."/>
        </authorList>
    </citation>
    <scope>NUCLEOTIDE SEQUENCE [LARGE SCALE GENOMIC DNA]</scope>
    <source>
        <strain evidence="3 4">NM07_P-09</strain>
    </source>
</reference>
<evidence type="ECO:0000313" key="3">
    <source>
        <dbReference type="EMBL" id="TGY61807.1"/>
    </source>
</evidence>
<comment type="similarity">
    <text evidence="2">Belongs to the DegT/DnrJ/EryC1 family.</text>
</comment>
<keyword evidence="2" id="KW-0663">Pyridoxal phosphate</keyword>
<evidence type="ECO:0000256" key="1">
    <source>
        <dbReference type="ARBA" id="ARBA00001933"/>
    </source>
</evidence>
<dbReference type="AlphaFoldDB" id="A0A4S2F0H3"/>
<sequence>MDAAQAHQALVEELARRTHTKAADWYLVFKARYGLEEIFQAVKAVHGSGAVATQLFTCCTAVAPIVAAGLTPVYGDIEAATLALDPSRLPQPAMPLRAVVLQHTFGIIDDRSSAKLAERAHEAGALLVEDSAHCACRMALDEDGCPVADVSVHSFGAEKMLRTSFGGAVWINPRSPFKEVLEPLAASLSQLPPLAPKLEKATRRYLNQNRVLNRLPRSLARSLRASWAASGALEPAVAAAEQEGELPHRPMAPSPWICERVLSELSRLHENWQSREAVVARYCELFEAQVDYPAGQGATPAQPLLRFGLIAPSTSASEAAIAAVRSLGYLAEDWYRPSLYPGALDPLAFCVPQDPSTLPVCDAVTAGTIALPTELPLEALESVAQTVKEALKN</sequence>
<dbReference type="RefSeq" id="WP_136012939.1">
    <property type="nucleotide sequence ID" value="NZ_SRYE01000004.1"/>
</dbReference>
<comment type="caution">
    <text evidence="3">The sequence shown here is derived from an EMBL/GenBank/DDBJ whole genome shotgun (WGS) entry which is preliminary data.</text>
</comment>
<dbReference type="InterPro" id="IPR015421">
    <property type="entry name" value="PyrdxlP-dep_Trfase_major"/>
</dbReference>
<dbReference type="InterPro" id="IPR015424">
    <property type="entry name" value="PyrdxlP-dep_Trfase"/>
</dbReference>
<organism evidence="3 4">
    <name type="scientific">Muricaecibacterium torontonense</name>
    <dbReference type="NCBI Taxonomy" id="3032871"/>
    <lineage>
        <taxon>Bacteria</taxon>
        <taxon>Bacillati</taxon>
        <taxon>Actinomycetota</taxon>
        <taxon>Coriobacteriia</taxon>
        <taxon>Coriobacteriales</taxon>
        <taxon>Atopobiaceae</taxon>
        <taxon>Muricaecibacterium</taxon>
    </lineage>
</organism>
<dbReference type="SUPFAM" id="SSF53383">
    <property type="entry name" value="PLP-dependent transferases"/>
    <property type="match status" value="1"/>
</dbReference>
<dbReference type="OrthoDB" id="3181046at2"/>
<dbReference type="Pfam" id="PF01041">
    <property type="entry name" value="DegT_DnrJ_EryC1"/>
    <property type="match status" value="1"/>
</dbReference>
<proteinExistence type="inferred from homology"/>
<dbReference type="GO" id="GO:0030170">
    <property type="term" value="F:pyridoxal phosphate binding"/>
    <property type="evidence" value="ECO:0007669"/>
    <property type="project" value="TreeGrafter"/>
</dbReference>
<keyword evidence="4" id="KW-1185">Reference proteome</keyword>
<keyword evidence="3" id="KW-0808">Transferase</keyword>
<evidence type="ECO:0000313" key="4">
    <source>
        <dbReference type="Proteomes" id="UP000310263"/>
    </source>
</evidence>
<dbReference type="PANTHER" id="PTHR30244:SF34">
    <property type="entry name" value="DTDP-4-AMINO-4,6-DIDEOXYGALACTOSE TRANSAMINASE"/>
    <property type="match status" value="1"/>
</dbReference>
<dbReference type="GO" id="GO:0008483">
    <property type="term" value="F:transaminase activity"/>
    <property type="evidence" value="ECO:0007669"/>
    <property type="project" value="UniProtKB-KW"/>
</dbReference>
<dbReference type="Proteomes" id="UP000310263">
    <property type="component" value="Unassembled WGS sequence"/>
</dbReference>